<name>A0A4Y2KUF0_ARAVE</name>
<reference evidence="1 2" key="1">
    <citation type="journal article" date="2019" name="Sci. Rep.">
        <title>Orb-weaving spider Araneus ventricosus genome elucidates the spidroin gene catalogue.</title>
        <authorList>
            <person name="Kono N."/>
            <person name="Nakamura H."/>
            <person name="Ohtoshi R."/>
            <person name="Moran D.A.P."/>
            <person name="Shinohara A."/>
            <person name="Yoshida Y."/>
            <person name="Fujiwara M."/>
            <person name="Mori M."/>
            <person name="Tomita M."/>
            <person name="Arakawa K."/>
        </authorList>
    </citation>
    <scope>NUCLEOTIDE SEQUENCE [LARGE SCALE GENOMIC DNA]</scope>
</reference>
<comment type="caution">
    <text evidence="1">The sequence shown here is derived from an EMBL/GenBank/DDBJ whole genome shotgun (WGS) entry which is preliminary data.</text>
</comment>
<dbReference type="Proteomes" id="UP000499080">
    <property type="component" value="Unassembled WGS sequence"/>
</dbReference>
<dbReference type="AlphaFoldDB" id="A0A4Y2KUF0"/>
<evidence type="ECO:0000313" key="1">
    <source>
        <dbReference type="EMBL" id="GBN05918.1"/>
    </source>
</evidence>
<sequence length="129" mass="14806">MDIHGRTVPHHLERVSQDSSSFQPINLGGSFMQTTQPVTLASKDYASSCFQNGTLRFTLPPPFCDFFFCERGSLSLIHDRISLLWHILPIGNRLYHRMKIQTFRPHLRQFSSRRGFGISGSKWYGTESS</sequence>
<evidence type="ECO:0000313" key="2">
    <source>
        <dbReference type="Proteomes" id="UP000499080"/>
    </source>
</evidence>
<gene>
    <name evidence="1" type="ORF">AVEN_261885_1</name>
</gene>
<accession>A0A4Y2KUF0</accession>
<dbReference type="EMBL" id="BGPR01005012">
    <property type="protein sequence ID" value="GBN05918.1"/>
    <property type="molecule type" value="Genomic_DNA"/>
</dbReference>
<organism evidence="1 2">
    <name type="scientific">Araneus ventricosus</name>
    <name type="common">Orbweaver spider</name>
    <name type="synonym">Epeira ventricosa</name>
    <dbReference type="NCBI Taxonomy" id="182803"/>
    <lineage>
        <taxon>Eukaryota</taxon>
        <taxon>Metazoa</taxon>
        <taxon>Ecdysozoa</taxon>
        <taxon>Arthropoda</taxon>
        <taxon>Chelicerata</taxon>
        <taxon>Arachnida</taxon>
        <taxon>Araneae</taxon>
        <taxon>Araneomorphae</taxon>
        <taxon>Entelegynae</taxon>
        <taxon>Araneoidea</taxon>
        <taxon>Araneidae</taxon>
        <taxon>Araneus</taxon>
    </lineage>
</organism>
<protein>
    <submittedName>
        <fullName evidence="1">Uncharacterized protein</fullName>
    </submittedName>
</protein>
<proteinExistence type="predicted"/>
<keyword evidence="2" id="KW-1185">Reference proteome</keyword>